<gene>
    <name evidence="3" type="ORF">BST13_31985</name>
</gene>
<reference evidence="3 4" key="1">
    <citation type="submission" date="2017-02" db="EMBL/GenBank/DDBJ databases">
        <title>The new phylogeny of genus Mycobacterium.</title>
        <authorList>
            <person name="Tortoli E."/>
            <person name="Trovato A."/>
            <person name="Cirillo D.M."/>
        </authorList>
    </citation>
    <scope>NUCLEOTIDE SEQUENCE [LARGE SCALE GENOMIC DNA]</scope>
    <source>
        <strain evidence="3 4">RW6</strain>
    </source>
</reference>
<dbReference type="PRINTS" id="PR00080">
    <property type="entry name" value="SDRFAMILY"/>
</dbReference>
<keyword evidence="4" id="KW-1185">Reference proteome</keyword>
<dbReference type="Proteomes" id="UP000192448">
    <property type="component" value="Unassembled WGS sequence"/>
</dbReference>
<dbReference type="InterPro" id="IPR002347">
    <property type="entry name" value="SDR_fam"/>
</dbReference>
<organism evidence="3 4">
    <name type="scientific">Mycobacterium aquaticum</name>
    <dbReference type="NCBI Taxonomy" id="1927124"/>
    <lineage>
        <taxon>Bacteria</taxon>
        <taxon>Bacillati</taxon>
        <taxon>Actinomycetota</taxon>
        <taxon>Actinomycetes</taxon>
        <taxon>Mycobacteriales</taxon>
        <taxon>Mycobacteriaceae</taxon>
        <taxon>Mycobacterium</taxon>
    </lineage>
</organism>
<sequence length="256" mass="26548">MDSTASLIGKRALVTGGSKGIGAAIVGRLTSAGARVATTARTPASTAAELFIRADISTENGVAETVAAVQERFGGVDIIVHNAGGYDFPHDASHHTDVQWLQVLDLNLLAPVRIDRALIPGLVEQRSGAIVHITSIASVVPTTGPLPYAAAKNALRAYSKGLSSQLGAAGIRVNSVLPGFIRTDGAQRLLDTMAASSGDTVDEAEGKLIQQLGGIDLNRAGRPEEVAALVEFLVSERASYLTGAEFRIDGGTIRTL</sequence>
<dbReference type="NCBIfam" id="NF005095">
    <property type="entry name" value="PRK06523.1"/>
    <property type="match status" value="1"/>
</dbReference>
<dbReference type="Gene3D" id="3.40.50.720">
    <property type="entry name" value="NAD(P)-binding Rossmann-like Domain"/>
    <property type="match status" value="1"/>
</dbReference>
<dbReference type="FunFam" id="3.40.50.720:FF:000084">
    <property type="entry name" value="Short-chain dehydrogenase reductase"/>
    <property type="match status" value="1"/>
</dbReference>
<dbReference type="InterPro" id="IPR036291">
    <property type="entry name" value="NAD(P)-bd_dom_sf"/>
</dbReference>
<dbReference type="Pfam" id="PF13561">
    <property type="entry name" value="adh_short_C2"/>
    <property type="match status" value="1"/>
</dbReference>
<dbReference type="RefSeq" id="WP_083169306.1">
    <property type="nucleotide sequence ID" value="NZ_MVHF01000050.1"/>
</dbReference>
<dbReference type="PRINTS" id="PR00081">
    <property type="entry name" value="GDHRDH"/>
</dbReference>
<dbReference type="GO" id="GO:0016616">
    <property type="term" value="F:oxidoreductase activity, acting on the CH-OH group of donors, NAD or NADP as acceptor"/>
    <property type="evidence" value="ECO:0007669"/>
    <property type="project" value="TreeGrafter"/>
</dbReference>
<protein>
    <recommendedName>
        <fullName evidence="5">Short-chain dehydrogenase</fullName>
    </recommendedName>
</protein>
<dbReference type="SUPFAM" id="SSF51735">
    <property type="entry name" value="NAD(P)-binding Rossmann-fold domains"/>
    <property type="match status" value="1"/>
</dbReference>
<evidence type="ECO:0008006" key="5">
    <source>
        <dbReference type="Google" id="ProtNLM"/>
    </source>
</evidence>
<dbReference type="EMBL" id="MVHF01000050">
    <property type="protein sequence ID" value="ORA26282.1"/>
    <property type="molecule type" value="Genomic_DNA"/>
</dbReference>
<dbReference type="PANTHER" id="PTHR42760">
    <property type="entry name" value="SHORT-CHAIN DEHYDROGENASES/REDUCTASES FAMILY MEMBER"/>
    <property type="match status" value="1"/>
</dbReference>
<name>A0A1X0A8E3_9MYCO</name>
<comment type="caution">
    <text evidence="3">The sequence shown here is derived from an EMBL/GenBank/DDBJ whole genome shotgun (WGS) entry which is preliminary data.</text>
</comment>
<comment type="similarity">
    <text evidence="1">Belongs to the short-chain dehydrogenases/reductases (SDR) family.</text>
</comment>
<keyword evidence="2" id="KW-0560">Oxidoreductase</keyword>
<evidence type="ECO:0000256" key="1">
    <source>
        <dbReference type="ARBA" id="ARBA00006484"/>
    </source>
</evidence>
<proteinExistence type="inferred from homology"/>
<evidence type="ECO:0000256" key="2">
    <source>
        <dbReference type="ARBA" id="ARBA00023002"/>
    </source>
</evidence>
<evidence type="ECO:0000313" key="3">
    <source>
        <dbReference type="EMBL" id="ORA26282.1"/>
    </source>
</evidence>
<dbReference type="AlphaFoldDB" id="A0A1X0A8E3"/>
<dbReference type="STRING" id="1927124.BST13_31985"/>
<evidence type="ECO:0000313" key="4">
    <source>
        <dbReference type="Proteomes" id="UP000192448"/>
    </source>
</evidence>
<dbReference type="PANTHER" id="PTHR42760:SF133">
    <property type="entry name" value="3-OXOACYL-[ACYL-CARRIER-PROTEIN] REDUCTASE"/>
    <property type="match status" value="1"/>
</dbReference>
<accession>A0A1X0A8E3</accession>
<dbReference type="OrthoDB" id="8959163at2"/>